<feature type="chain" id="PRO_5039389649" description="Metallophosphoesterase family protein" evidence="2">
    <location>
        <begin position="40"/>
        <end position="715"/>
    </location>
</feature>
<evidence type="ECO:0000259" key="3">
    <source>
        <dbReference type="Pfam" id="PF00149"/>
    </source>
</evidence>
<dbReference type="Gene3D" id="3.60.21.10">
    <property type="match status" value="1"/>
</dbReference>
<dbReference type="GO" id="GO:0003993">
    <property type="term" value="F:acid phosphatase activity"/>
    <property type="evidence" value="ECO:0007669"/>
    <property type="project" value="InterPro"/>
</dbReference>
<dbReference type="Pfam" id="PF16656">
    <property type="entry name" value="Pur_ac_phosph_N"/>
    <property type="match status" value="1"/>
</dbReference>
<comment type="caution">
    <text evidence="5">The sequence shown here is derived from an EMBL/GenBank/DDBJ whole genome shotgun (WGS) entry which is preliminary data.</text>
</comment>
<organism evidence="5 6">
    <name type="scientific">Cellulosimicrobium cellulans</name>
    <name type="common">Arthrobacter luteus</name>
    <dbReference type="NCBI Taxonomy" id="1710"/>
    <lineage>
        <taxon>Bacteria</taxon>
        <taxon>Bacillati</taxon>
        <taxon>Actinomycetota</taxon>
        <taxon>Actinomycetes</taxon>
        <taxon>Micrococcales</taxon>
        <taxon>Promicromonosporaceae</taxon>
        <taxon>Cellulosimicrobium</taxon>
    </lineage>
</organism>
<dbReference type="SUPFAM" id="SSF56300">
    <property type="entry name" value="Metallo-dependent phosphatases"/>
    <property type="match status" value="1"/>
</dbReference>
<dbReference type="SUPFAM" id="SSF49363">
    <property type="entry name" value="Purple acid phosphatase, N-terminal domain"/>
    <property type="match status" value="1"/>
</dbReference>
<evidence type="ECO:0000313" key="6">
    <source>
        <dbReference type="Proteomes" id="UP000316659"/>
    </source>
</evidence>
<dbReference type="Pfam" id="PF00149">
    <property type="entry name" value="Metallophos"/>
    <property type="match status" value="1"/>
</dbReference>
<protein>
    <recommendedName>
        <fullName evidence="7">Metallophosphoesterase family protein</fullName>
    </recommendedName>
</protein>
<dbReference type="RefSeq" id="WP_141388918.1">
    <property type="nucleotide sequence ID" value="NZ_BJNZ01000006.1"/>
</dbReference>
<feature type="domain" description="Calcineurin-like phosphoesterase" evidence="3">
    <location>
        <begin position="333"/>
        <end position="522"/>
    </location>
</feature>
<dbReference type="InterPro" id="IPR029052">
    <property type="entry name" value="Metallo-depent_PP-like"/>
</dbReference>
<dbReference type="AlphaFoldDB" id="A0A4Y4DXG9"/>
<dbReference type="PANTHER" id="PTHR45867">
    <property type="entry name" value="PURPLE ACID PHOSPHATASE"/>
    <property type="match status" value="1"/>
</dbReference>
<reference evidence="5 6" key="1">
    <citation type="submission" date="2019-06" db="EMBL/GenBank/DDBJ databases">
        <title>Whole genome shotgun sequence of Cellulosimicrobium cellulans NBRC 15516.</title>
        <authorList>
            <person name="Hosoyama A."/>
            <person name="Uohara A."/>
            <person name="Ohji S."/>
            <person name="Ichikawa N."/>
        </authorList>
    </citation>
    <scope>NUCLEOTIDE SEQUENCE [LARGE SCALE GENOMIC DNA]</scope>
    <source>
        <strain evidence="5 6">NBRC 15516</strain>
    </source>
</reference>
<gene>
    <name evidence="5" type="ORF">CCE02nite_13760</name>
</gene>
<evidence type="ECO:0008006" key="7">
    <source>
        <dbReference type="Google" id="ProtNLM"/>
    </source>
</evidence>
<feature type="signal peptide" evidence="2">
    <location>
        <begin position="1"/>
        <end position="39"/>
    </location>
</feature>
<dbReference type="InterPro" id="IPR008963">
    <property type="entry name" value="Purple_acid_Pase-like_N"/>
</dbReference>
<keyword evidence="1 2" id="KW-0732">Signal</keyword>
<sequence>MNPHASRLPGALTRVAASALAVSLVGTVLVAATATSTAAADESLLSTSGTTWRYLDDNTNPAGSAADQRAWTTTAFDDSAWKSGTGAFGAKRGAATGIGAAFPITTLLSQYIEGTTTDVPTFFFRTDVELTAADLDGVPAFEGEIVYDDAAIVYVNGEEVVRLGDDSREITENLQYHGNGRTDPVTGTFVIPSDAFAPGENTISVALYQDAPTSSDIYLDVRSLVPTHGEVRDVTLGVGSDESEATVAWFSNLPGSGEVQWVRADRSVDGGFPTDAEAATAVSGPSADGATYHHAALTGLEEDAEYVYRVGSPETGWSEPATFDTGTFGDEYSFLFLGDIQIGASGSTERDSASWLQNAGTIDERHPDAAFVVSAGDQVDSSGNTQQYTGLFAPRSMRTLRFAPDVGNHDAGSALYDQHYARPNATEGQRDYWYTYGGVLFVSLDSNESSTAGIAEREAYLRQVVAEQGDEAEWVVVTFHHSLYSQAFHTRDADVVRLREALSPVFSELGVDVVLAGHDHIYTRSHLMDGTTPVVPSATPASGDVLRPEDGQVLYVTGNSSTGSKYYDYDGAKPWTARWEQSREPSYSEVDVTPTTFTVTTYVTSTERVIDQVTVEHPGATGPALDVETSARCLAGTAYVAVRATNTGDVPADVTLATPFGTRTVAAVAPGKAAYQSFSTRSATAEAGSVTVTGTLPDAGATSAHDAAYPAVTCG</sequence>
<proteinExistence type="predicted"/>
<dbReference type="GO" id="GO:0046872">
    <property type="term" value="F:metal ion binding"/>
    <property type="evidence" value="ECO:0007669"/>
    <property type="project" value="InterPro"/>
</dbReference>
<name>A0A4Y4DXG9_CELCE</name>
<dbReference type="EMBL" id="BJNZ01000006">
    <property type="protein sequence ID" value="GED09377.1"/>
    <property type="molecule type" value="Genomic_DNA"/>
</dbReference>
<evidence type="ECO:0000256" key="1">
    <source>
        <dbReference type="ARBA" id="ARBA00022729"/>
    </source>
</evidence>
<dbReference type="InterPro" id="IPR015914">
    <property type="entry name" value="PAPs_N"/>
</dbReference>
<feature type="domain" description="Purple acid phosphatase N-terminal" evidence="4">
    <location>
        <begin position="233"/>
        <end position="325"/>
    </location>
</feature>
<evidence type="ECO:0000313" key="5">
    <source>
        <dbReference type="EMBL" id="GED09377.1"/>
    </source>
</evidence>
<evidence type="ECO:0000256" key="2">
    <source>
        <dbReference type="SAM" id="SignalP"/>
    </source>
</evidence>
<dbReference type="Gene3D" id="2.60.40.380">
    <property type="entry name" value="Purple acid phosphatase-like, N-terminal"/>
    <property type="match status" value="1"/>
</dbReference>
<evidence type="ECO:0000259" key="4">
    <source>
        <dbReference type="Pfam" id="PF16656"/>
    </source>
</evidence>
<dbReference type="Gene3D" id="2.60.120.260">
    <property type="entry name" value="Galactose-binding domain-like"/>
    <property type="match status" value="1"/>
</dbReference>
<dbReference type="InterPro" id="IPR004843">
    <property type="entry name" value="Calcineurin-like_PHP"/>
</dbReference>
<accession>A0A4Y4DXG9</accession>
<dbReference type="PANTHER" id="PTHR45867:SF3">
    <property type="entry name" value="ACID PHOSPHATASE TYPE 7"/>
    <property type="match status" value="1"/>
</dbReference>
<dbReference type="Proteomes" id="UP000316659">
    <property type="component" value="Unassembled WGS sequence"/>
</dbReference>